<protein>
    <submittedName>
        <fullName evidence="1">Uncharacterized protein</fullName>
    </submittedName>
</protein>
<proteinExistence type="predicted"/>
<reference evidence="1 2" key="1">
    <citation type="submission" date="2015-08" db="EMBL/GenBank/DDBJ databases">
        <title>Next Generation Sequencing and Analysis of the Genome of Puccinia sorghi L Schw, the Causal Agent of Maize Common Rust.</title>
        <authorList>
            <person name="Rochi L."/>
            <person name="Burguener G."/>
            <person name="Darino M."/>
            <person name="Turjanski A."/>
            <person name="Kreff E."/>
            <person name="Dieguez M.J."/>
            <person name="Sacco F."/>
        </authorList>
    </citation>
    <scope>NUCLEOTIDE SEQUENCE [LARGE SCALE GENOMIC DNA]</scope>
    <source>
        <strain evidence="1 2">RO10H11247</strain>
    </source>
</reference>
<evidence type="ECO:0000313" key="2">
    <source>
        <dbReference type="Proteomes" id="UP000037035"/>
    </source>
</evidence>
<accession>A0A0L6UL42</accession>
<dbReference type="EMBL" id="LAVV01010301">
    <property type="protein sequence ID" value="KNZ49253.1"/>
    <property type="molecule type" value="Genomic_DNA"/>
</dbReference>
<sequence length="344" mass="39434">LHEFLLTRILLGRKHNVSPEPLKFPSQDSPRYLFHSMSHPSSKDTCFSPTLHNTMDLVICNCSQCVKETTSSSTGEIILGCWNESKEVLNETESIRYIYYFIVWISVVCGVSQSHCQIARDWIINIIKIFRSPPQDQNSYSKVLYVARNVSAYTNLKMSCSPAFIANPRKLKLEVKVFSSQKMIHSYRNINLCLMPVYLAQLHLCHSFPVLFTTLKNEILSWRQTVQSAPKNKITDIQQSNAWRSFSIKAERVLSRNEMRLTFSLYIYWFNPFSSKLSGRHASMGVVALTCLDLSVGIVTAPKEGFFLSFSISFFSFLLHLRPSTQAPFPRCISSCPHQKYNLT</sequence>
<comment type="caution">
    <text evidence="1">The sequence shown here is derived from an EMBL/GenBank/DDBJ whole genome shotgun (WGS) entry which is preliminary data.</text>
</comment>
<dbReference type="Proteomes" id="UP000037035">
    <property type="component" value="Unassembled WGS sequence"/>
</dbReference>
<keyword evidence="2" id="KW-1185">Reference proteome</keyword>
<organism evidence="1 2">
    <name type="scientific">Puccinia sorghi</name>
    <dbReference type="NCBI Taxonomy" id="27349"/>
    <lineage>
        <taxon>Eukaryota</taxon>
        <taxon>Fungi</taxon>
        <taxon>Dikarya</taxon>
        <taxon>Basidiomycota</taxon>
        <taxon>Pucciniomycotina</taxon>
        <taxon>Pucciniomycetes</taxon>
        <taxon>Pucciniales</taxon>
        <taxon>Pucciniaceae</taxon>
        <taxon>Puccinia</taxon>
    </lineage>
</organism>
<feature type="non-terminal residue" evidence="1">
    <location>
        <position position="1"/>
    </location>
</feature>
<dbReference type="OrthoDB" id="3253623at2759"/>
<evidence type="ECO:0000313" key="1">
    <source>
        <dbReference type="EMBL" id="KNZ49253.1"/>
    </source>
</evidence>
<dbReference type="VEuPathDB" id="FungiDB:VP01_5122g1"/>
<dbReference type="AlphaFoldDB" id="A0A0L6UL42"/>
<name>A0A0L6UL42_9BASI</name>
<gene>
    <name evidence="1" type="ORF">VP01_5122g1</name>
</gene>